<feature type="domain" description="EAL" evidence="5">
    <location>
        <begin position="487"/>
        <end position="740"/>
    </location>
</feature>
<dbReference type="Pfam" id="PF00990">
    <property type="entry name" value="GGDEF"/>
    <property type="match status" value="1"/>
</dbReference>
<dbReference type="PROSITE" id="PS50112">
    <property type="entry name" value="PAS"/>
    <property type="match status" value="1"/>
</dbReference>
<dbReference type="PROSITE" id="PS50887">
    <property type="entry name" value="GGDEF"/>
    <property type="match status" value="1"/>
</dbReference>
<dbReference type="SUPFAM" id="SSF141868">
    <property type="entry name" value="EAL domain-like"/>
    <property type="match status" value="1"/>
</dbReference>
<dbReference type="NCBIfam" id="TIGR00254">
    <property type="entry name" value="GGDEF"/>
    <property type="match status" value="1"/>
</dbReference>
<dbReference type="InterPro" id="IPR001610">
    <property type="entry name" value="PAC"/>
</dbReference>
<feature type="domain" description="PAC" evidence="4">
    <location>
        <begin position="146"/>
        <end position="198"/>
    </location>
</feature>
<dbReference type="SMART" id="SM00086">
    <property type="entry name" value="PAC"/>
    <property type="match status" value="2"/>
</dbReference>
<dbReference type="Pfam" id="PF13188">
    <property type="entry name" value="PAS_8"/>
    <property type="match status" value="1"/>
</dbReference>
<dbReference type="CDD" id="cd01949">
    <property type="entry name" value="GGDEF"/>
    <property type="match status" value="1"/>
</dbReference>
<dbReference type="EMBL" id="CP033433">
    <property type="protein sequence ID" value="AYQ71168.1"/>
    <property type="molecule type" value="Genomic_DNA"/>
</dbReference>
<dbReference type="InterPro" id="IPR013655">
    <property type="entry name" value="PAS_fold_3"/>
</dbReference>
<evidence type="ECO:0000259" key="4">
    <source>
        <dbReference type="PROSITE" id="PS50113"/>
    </source>
</evidence>
<dbReference type="KEGG" id="coh:EAV92_00210"/>
<dbReference type="Pfam" id="PF08447">
    <property type="entry name" value="PAS_3"/>
    <property type="match status" value="1"/>
</dbReference>
<dbReference type="InterPro" id="IPR043128">
    <property type="entry name" value="Rev_trsase/Diguanyl_cyclase"/>
</dbReference>
<sequence length="743" mass="84153">MGSFIGLSKRKWLLIYLVFIAAEAAIEIGYSLWSFSRIVDFTFQTTVFAAAIAFLAYLQRRMDEAKEELTQNRQKLQNIFDTLDVAIWSHELTTDALLITPGIEKLYGYSSEAFYRDLTLWRKVIVPEDLPLIEDRVRRTALGEAVTTLYRIVRPDGEVRWIQDRGIPVLDEHGRMTNFTSVLFDITDRKESEARYRSLVETSPDLVAVVSKGRLEYINPAGCRFIGALSPESISGLPVEAVLPGHVWSALRAAAEIATGEEGELKRLEFRFETPEGRASDVEITSMPILFEGRLARQIVGRDITERKQAEQTIQHMAFYDSLTELPNRYMIKRHMNKALSRKTDQTAAVLFIDLDRFKIINDTQGHTVGDVILLMVAKRLENAVRDAGIVSRQGGDEFIVFLENVGKEEAVRLSQRLLDEFLEPLEYGGQRYYVTPSIGISLYPFDGTDEDTLIKTADTAMYHAKARGKNNFQFYTPELLGVSSRKMELENGLRRALERQELTVVYQPQVELATGRTVGMEALVRWEHPENGLLSPGEFIPLAEETGLIVPLGKWVLEQACLQSREWQAAGFKPIPMSVNISVRQMEDDRFVDTVTEILERTGLDPRHLELEITESIMQNIERSTHILNRLKKLGLRIAIDDFGMGYSSLSNLKHLPIDTLKIDKAFIDDIDSQSEQGAMVKTIIDMGNHMRFTIIAEGIESESQVKFLIWNGCKIGQGYRFSRPIAAGLAERFLASESAHT</sequence>
<dbReference type="InterPro" id="IPR029787">
    <property type="entry name" value="Nucleotide_cyclase"/>
</dbReference>
<dbReference type="PROSITE" id="PS50883">
    <property type="entry name" value="EAL"/>
    <property type="match status" value="1"/>
</dbReference>
<dbReference type="Gene3D" id="3.20.20.450">
    <property type="entry name" value="EAL domain"/>
    <property type="match status" value="1"/>
</dbReference>
<dbReference type="SUPFAM" id="SSF55073">
    <property type="entry name" value="Nucleotide cyclase"/>
    <property type="match status" value="1"/>
</dbReference>
<dbReference type="InterPro" id="IPR000014">
    <property type="entry name" value="PAS"/>
</dbReference>
<proteinExistence type="predicted"/>
<protein>
    <submittedName>
        <fullName evidence="7">EAL domain-containing protein</fullName>
    </submittedName>
</protein>
<feature type="transmembrane region" description="Helical" evidence="2">
    <location>
        <begin position="12"/>
        <end position="35"/>
    </location>
</feature>
<dbReference type="Proteomes" id="UP000269097">
    <property type="component" value="Chromosome"/>
</dbReference>
<evidence type="ECO:0000313" key="8">
    <source>
        <dbReference type="Proteomes" id="UP000269097"/>
    </source>
</evidence>
<dbReference type="FunFam" id="3.20.20.450:FF:000001">
    <property type="entry name" value="Cyclic di-GMP phosphodiesterase yahA"/>
    <property type="match status" value="1"/>
</dbReference>
<keyword evidence="8" id="KW-1185">Reference proteome</keyword>
<dbReference type="Gene3D" id="3.30.450.20">
    <property type="entry name" value="PAS domain"/>
    <property type="match status" value="2"/>
</dbReference>
<keyword evidence="1" id="KW-0175">Coiled coil</keyword>
<dbReference type="AlphaFoldDB" id="A0A3G3JSJ0"/>
<keyword evidence="2" id="KW-0812">Transmembrane</keyword>
<dbReference type="SMART" id="SM00267">
    <property type="entry name" value="GGDEF"/>
    <property type="match status" value="1"/>
</dbReference>
<dbReference type="InterPro" id="IPR052155">
    <property type="entry name" value="Biofilm_reg_signaling"/>
</dbReference>
<feature type="domain" description="GGDEF" evidence="6">
    <location>
        <begin position="346"/>
        <end position="478"/>
    </location>
</feature>
<dbReference type="RefSeq" id="WP_123039232.1">
    <property type="nucleotide sequence ID" value="NZ_CP033433.1"/>
</dbReference>
<name>A0A3G3JSJ0_9BACL</name>
<dbReference type="PANTHER" id="PTHR44757">
    <property type="entry name" value="DIGUANYLATE CYCLASE DGCP"/>
    <property type="match status" value="1"/>
</dbReference>
<dbReference type="Gene3D" id="3.30.70.270">
    <property type="match status" value="1"/>
</dbReference>
<dbReference type="PROSITE" id="PS50113">
    <property type="entry name" value="PAC"/>
    <property type="match status" value="2"/>
</dbReference>
<feature type="coiled-coil region" evidence="1">
    <location>
        <begin position="55"/>
        <end position="86"/>
    </location>
</feature>
<dbReference type="FunFam" id="3.30.70.270:FF:000001">
    <property type="entry name" value="Diguanylate cyclase domain protein"/>
    <property type="match status" value="1"/>
</dbReference>
<feature type="domain" description="PAS" evidence="3">
    <location>
        <begin position="72"/>
        <end position="144"/>
    </location>
</feature>
<dbReference type="InterPro" id="IPR001633">
    <property type="entry name" value="EAL_dom"/>
</dbReference>
<keyword evidence="2" id="KW-1133">Transmembrane helix</keyword>
<reference evidence="7 8" key="1">
    <citation type="submission" date="2018-10" db="EMBL/GenBank/DDBJ databases">
        <title>Genome Sequence of Cohnella sp.</title>
        <authorList>
            <person name="Srinivasan S."/>
            <person name="Kim M.K."/>
        </authorList>
    </citation>
    <scope>NUCLEOTIDE SEQUENCE [LARGE SCALE GENOMIC DNA]</scope>
    <source>
        <strain evidence="7 8">18JY8-7</strain>
    </source>
</reference>
<feature type="domain" description="PAC" evidence="4">
    <location>
        <begin position="266"/>
        <end position="316"/>
    </location>
</feature>
<accession>A0A3G3JSJ0</accession>
<dbReference type="SMART" id="SM00052">
    <property type="entry name" value="EAL"/>
    <property type="match status" value="1"/>
</dbReference>
<dbReference type="CDD" id="cd00130">
    <property type="entry name" value="PAS"/>
    <property type="match status" value="1"/>
</dbReference>
<evidence type="ECO:0000256" key="2">
    <source>
        <dbReference type="SAM" id="Phobius"/>
    </source>
</evidence>
<dbReference type="CDD" id="cd01948">
    <property type="entry name" value="EAL"/>
    <property type="match status" value="1"/>
</dbReference>
<dbReference type="InterPro" id="IPR000160">
    <property type="entry name" value="GGDEF_dom"/>
</dbReference>
<evidence type="ECO:0000259" key="6">
    <source>
        <dbReference type="PROSITE" id="PS50887"/>
    </source>
</evidence>
<dbReference type="InterPro" id="IPR000700">
    <property type="entry name" value="PAS-assoc_C"/>
</dbReference>
<dbReference type="SMART" id="SM00091">
    <property type="entry name" value="PAS"/>
    <property type="match status" value="2"/>
</dbReference>
<dbReference type="PANTHER" id="PTHR44757:SF2">
    <property type="entry name" value="BIOFILM ARCHITECTURE MAINTENANCE PROTEIN MBAA"/>
    <property type="match status" value="1"/>
</dbReference>
<dbReference type="NCBIfam" id="TIGR00229">
    <property type="entry name" value="sensory_box"/>
    <property type="match status" value="2"/>
</dbReference>
<evidence type="ECO:0000256" key="1">
    <source>
        <dbReference type="SAM" id="Coils"/>
    </source>
</evidence>
<dbReference type="InterPro" id="IPR035965">
    <property type="entry name" value="PAS-like_dom_sf"/>
</dbReference>
<dbReference type="SUPFAM" id="SSF55785">
    <property type="entry name" value="PYP-like sensor domain (PAS domain)"/>
    <property type="match status" value="2"/>
</dbReference>
<gene>
    <name evidence="7" type="ORF">EAV92_00210</name>
</gene>
<evidence type="ECO:0000259" key="3">
    <source>
        <dbReference type="PROSITE" id="PS50112"/>
    </source>
</evidence>
<dbReference type="Pfam" id="PF00563">
    <property type="entry name" value="EAL"/>
    <property type="match status" value="1"/>
</dbReference>
<keyword evidence="2" id="KW-0472">Membrane</keyword>
<dbReference type="InterPro" id="IPR035919">
    <property type="entry name" value="EAL_sf"/>
</dbReference>
<evidence type="ECO:0000313" key="7">
    <source>
        <dbReference type="EMBL" id="AYQ71168.1"/>
    </source>
</evidence>
<evidence type="ECO:0000259" key="5">
    <source>
        <dbReference type="PROSITE" id="PS50883"/>
    </source>
</evidence>
<organism evidence="7 8">
    <name type="scientific">Cohnella candidum</name>
    <dbReference type="NCBI Taxonomy" id="2674991"/>
    <lineage>
        <taxon>Bacteria</taxon>
        <taxon>Bacillati</taxon>
        <taxon>Bacillota</taxon>
        <taxon>Bacilli</taxon>
        <taxon>Bacillales</taxon>
        <taxon>Paenibacillaceae</taxon>
        <taxon>Cohnella</taxon>
    </lineage>
</organism>